<dbReference type="Proteomes" id="UP000244677">
    <property type="component" value="Chromosome"/>
</dbReference>
<reference evidence="2 3" key="1">
    <citation type="submission" date="2017-04" db="EMBL/GenBank/DDBJ databases">
        <title>Complete genome sequence of Flavobacterium kingsejong AJ004.</title>
        <authorList>
            <person name="Lee P.C."/>
        </authorList>
    </citation>
    <scope>NUCLEOTIDE SEQUENCE [LARGE SCALE GENOMIC DNA]</scope>
    <source>
        <strain evidence="2 3">AJ004</strain>
    </source>
</reference>
<dbReference type="OrthoDB" id="678197at2"/>
<dbReference type="InterPro" id="IPR022217">
    <property type="entry name" value="Prot_inh_I10_marinostatin"/>
</dbReference>
<evidence type="ECO:0000313" key="3">
    <source>
        <dbReference type="Proteomes" id="UP000244677"/>
    </source>
</evidence>
<gene>
    <name evidence="2" type="ORF">FK004_10800</name>
</gene>
<evidence type="ECO:0000313" key="2">
    <source>
        <dbReference type="EMBL" id="AWG25667.1"/>
    </source>
</evidence>
<sequence>MKNDKKELKKPFFANFLESQLSEAETKKVNGGVTSPLGDVEVPTTKPAKDIQHTMKYPSDGDDDVNYV</sequence>
<dbReference type="NCBIfam" id="NF033738">
    <property type="entry name" value="microvirid_RiPP"/>
    <property type="match status" value="1"/>
</dbReference>
<dbReference type="Pfam" id="PF12559">
    <property type="entry name" value="Inhibitor_I10"/>
    <property type="match status" value="1"/>
</dbReference>
<proteinExistence type="predicted"/>
<dbReference type="EMBL" id="CP020919">
    <property type="protein sequence ID" value="AWG25667.1"/>
    <property type="molecule type" value="Genomic_DNA"/>
</dbReference>
<dbReference type="KEGG" id="fki:FK004_10800"/>
<feature type="region of interest" description="Disordered" evidence="1">
    <location>
        <begin position="25"/>
        <end position="68"/>
    </location>
</feature>
<keyword evidence="3" id="KW-1185">Reference proteome</keyword>
<dbReference type="RefSeq" id="WP_108737242.1">
    <property type="nucleotide sequence ID" value="NZ_CP020919.1"/>
</dbReference>
<evidence type="ECO:0000256" key="1">
    <source>
        <dbReference type="SAM" id="MobiDB-lite"/>
    </source>
</evidence>
<evidence type="ECO:0008006" key="4">
    <source>
        <dbReference type="Google" id="ProtNLM"/>
    </source>
</evidence>
<dbReference type="AlphaFoldDB" id="A0A2S1LPH9"/>
<name>A0A2S1LPH9_9FLAO</name>
<protein>
    <recommendedName>
        <fullName evidence="4">Serine endopeptidase</fullName>
    </recommendedName>
</protein>
<organism evidence="2 3">
    <name type="scientific">Flavobacterium kingsejongi</name>
    <dbReference type="NCBI Taxonomy" id="1678728"/>
    <lineage>
        <taxon>Bacteria</taxon>
        <taxon>Pseudomonadati</taxon>
        <taxon>Bacteroidota</taxon>
        <taxon>Flavobacteriia</taxon>
        <taxon>Flavobacteriales</taxon>
        <taxon>Flavobacteriaceae</taxon>
        <taxon>Flavobacterium</taxon>
    </lineage>
</organism>
<accession>A0A2S1LPH9</accession>